<dbReference type="EMBL" id="CM017625">
    <property type="protein sequence ID" value="TYH80853.1"/>
    <property type="molecule type" value="Genomic_DNA"/>
</dbReference>
<sequence length="71" mass="8049">MGPARGLKKRRKVEKKPEENASASSEKERSIDWWDELSRKMNGTIFPTCFLIHILGCGVQTNNALFLTAQN</sequence>
<feature type="region of interest" description="Disordered" evidence="1">
    <location>
        <begin position="1"/>
        <end position="29"/>
    </location>
</feature>
<protein>
    <submittedName>
        <fullName evidence="2">Uncharacterized protein</fullName>
    </submittedName>
</protein>
<gene>
    <name evidence="2" type="ORF">ES332_D03G160800v1</name>
</gene>
<evidence type="ECO:0000313" key="3">
    <source>
        <dbReference type="Proteomes" id="UP000322667"/>
    </source>
</evidence>
<name>A0A5D2LRS7_GOSTO</name>
<evidence type="ECO:0000256" key="1">
    <source>
        <dbReference type="SAM" id="MobiDB-lite"/>
    </source>
</evidence>
<organism evidence="2 3">
    <name type="scientific">Gossypium tomentosum</name>
    <name type="common">Hawaiian cotton</name>
    <name type="synonym">Gossypium sandvicense</name>
    <dbReference type="NCBI Taxonomy" id="34277"/>
    <lineage>
        <taxon>Eukaryota</taxon>
        <taxon>Viridiplantae</taxon>
        <taxon>Streptophyta</taxon>
        <taxon>Embryophyta</taxon>
        <taxon>Tracheophyta</taxon>
        <taxon>Spermatophyta</taxon>
        <taxon>Magnoliopsida</taxon>
        <taxon>eudicotyledons</taxon>
        <taxon>Gunneridae</taxon>
        <taxon>Pentapetalae</taxon>
        <taxon>rosids</taxon>
        <taxon>malvids</taxon>
        <taxon>Malvales</taxon>
        <taxon>Malvaceae</taxon>
        <taxon>Malvoideae</taxon>
        <taxon>Gossypium</taxon>
    </lineage>
</organism>
<proteinExistence type="predicted"/>
<dbReference type="Proteomes" id="UP000322667">
    <property type="component" value="Chromosome D03"/>
</dbReference>
<accession>A0A5D2LRS7</accession>
<feature type="compositionally biased region" description="Basic residues" evidence="1">
    <location>
        <begin position="1"/>
        <end position="14"/>
    </location>
</feature>
<feature type="compositionally biased region" description="Basic and acidic residues" evidence="1">
    <location>
        <begin position="15"/>
        <end position="29"/>
    </location>
</feature>
<reference evidence="2 3" key="1">
    <citation type="submission" date="2019-07" db="EMBL/GenBank/DDBJ databases">
        <title>WGS assembly of Gossypium tomentosum.</title>
        <authorList>
            <person name="Chen Z.J."/>
            <person name="Sreedasyam A."/>
            <person name="Ando A."/>
            <person name="Song Q."/>
            <person name="De L."/>
            <person name="Hulse-Kemp A."/>
            <person name="Ding M."/>
            <person name="Ye W."/>
            <person name="Kirkbride R."/>
            <person name="Jenkins J."/>
            <person name="Plott C."/>
            <person name="Lovell J."/>
            <person name="Lin Y.-M."/>
            <person name="Vaughn R."/>
            <person name="Liu B."/>
            <person name="Li W."/>
            <person name="Simpson S."/>
            <person name="Scheffler B."/>
            <person name="Saski C."/>
            <person name="Grover C."/>
            <person name="Hu G."/>
            <person name="Conover J."/>
            <person name="Carlson J."/>
            <person name="Shu S."/>
            <person name="Boston L."/>
            <person name="Williams M."/>
            <person name="Peterson D."/>
            <person name="Mcgee K."/>
            <person name="Jones D."/>
            <person name="Wendel J."/>
            <person name="Stelly D."/>
            <person name="Grimwood J."/>
            <person name="Schmutz J."/>
        </authorList>
    </citation>
    <scope>NUCLEOTIDE SEQUENCE [LARGE SCALE GENOMIC DNA]</scope>
    <source>
        <strain evidence="2">7179.01</strain>
    </source>
</reference>
<evidence type="ECO:0000313" key="2">
    <source>
        <dbReference type="EMBL" id="TYH80853.1"/>
    </source>
</evidence>
<dbReference type="AlphaFoldDB" id="A0A5D2LRS7"/>
<keyword evidence="3" id="KW-1185">Reference proteome</keyword>